<comment type="caution">
    <text evidence="1">The sequence shown here is derived from an EMBL/GenBank/DDBJ whole genome shotgun (WGS) entry which is preliminary data.</text>
</comment>
<accession>A0ABD2PAB0</accession>
<organism evidence="1 2">
    <name type="scientific">Cryptolaemus montrouzieri</name>
    <dbReference type="NCBI Taxonomy" id="559131"/>
    <lineage>
        <taxon>Eukaryota</taxon>
        <taxon>Metazoa</taxon>
        <taxon>Ecdysozoa</taxon>
        <taxon>Arthropoda</taxon>
        <taxon>Hexapoda</taxon>
        <taxon>Insecta</taxon>
        <taxon>Pterygota</taxon>
        <taxon>Neoptera</taxon>
        <taxon>Endopterygota</taxon>
        <taxon>Coleoptera</taxon>
        <taxon>Polyphaga</taxon>
        <taxon>Cucujiformia</taxon>
        <taxon>Coccinelloidea</taxon>
        <taxon>Coccinellidae</taxon>
        <taxon>Scymninae</taxon>
        <taxon>Scymnini</taxon>
        <taxon>Cryptolaemus</taxon>
    </lineage>
</organism>
<dbReference type="AlphaFoldDB" id="A0ABD2PAB0"/>
<dbReference type="Proteomes" id="UP001516400">
    <property type="component" value="Unassembled WGS sequence"/>
</dbReference>
<dbReference type="EMBL" id="JABFTP020000185">
    <property type="protein sequence ID" value="KAL3287820.1"/>
    <property type="molecule type" value="Genomic_DNA"/>
</dbReference>
<evidence type="ECO:0000313" key="1">
    <source>
        <dbReference type="EMBL" id="KAL3287820.1"/>
    </source>
</evidence>
<proteinExistence type="predicted"/>
<name>A0ABD2PAB0_9CUCU</name>
<protein>
    <submittedName>
        <fullName evidence="1">Uncharacterized protein</fullName>
    </submittedName>
</protein>
<gene>
    <name evidence="1" type="ORF">HHI36_002279</name>
</gene>
<evidence type="ECO:0000313" key="2">
    <source>
        <dbReference type="Proteomes" id="UP001516400"/>
    </source>
</evidence>
<reference evidence="1 2" key="1">
    <citation type="journal article" date="2021" name="BMC Biol.">
        <title>Horizontally acquired antibacterial genes associated with adaptive radiation of ladybird beetles.</title>
        <authorList>
            <person name="Li H.S."/>
            <person name="Tang X.F."/>
            <person name="Huang Y.H."/>
            <person name="Xu Z.Y."/>
            <person name="Chen M.L."/>
            <person name="Du X.Y."/>
            <person name="Qiu B.Y."/>
            <person name="Chen P.T."/>
            <person name="Zhang W."/>
            <person name="Slipinski A."/>
            <person name="Escalona H.E."/>
            <person name="Waterhouse R.M."/>
            <person name="Zwick A."/>
            <person name="Pang H."/>
        </authorList>
    </citation>
    <scope>NUCLEOTIDE SEQUENCE [LARGE SCALE GENOMIC DNA]</scope>
    <source>
        <strain evidence="1">SYSU2018</strain>
    </source>
</reference>
<keyword evidence="2" id="KW-1185">Reference proteome</keyword>
<sequence>MKSLSCSYDEKYQHFNLGVIKYENKAKLNILYTDSEGEDESRLELDLPDNNINNDSIEKDVIAQNTPRDKSNTVSENMAGPSSIQQYNVGVYVLVKFPVRKLEYHYAAIINQIEKIMRKGHTFKIDEKDVSDVSFEQIVEKLPNPDLILKAKRRFYLFKLSVPVFEK</sequence>